<feature type="compositionally biased region" description="Basic and acidic residues" evidence="1">
    <location>
        <begin position="379"/>
        <end position="389"/>
    </location>
</feature>
<feature type="compositionally biased region" description="Gly residues" evidence="1">
    <location>
        <begin position="318"/>
        <end position="339"/>
    </location>
</feature>
<evidence type="ECO:0000313" key="3">
    <source>
        <dbReference type="Proteomes" id="UP000294257"/>
    </source>
</evidence>
<feature type="compositionally biased region" description="Low complexity" evidence="1">
    <location>
        <begin position="340"/>
        <end position="355"/>
    </location>
</feature>
<comment type="caution">
    <text evidence="2">The sequence shown here is derived from an EMBL/GenBank/DDBJ whole genome shotgun (WGS) entry which is preliminary data.</text>
</comment>
<feature type="compositionally biased region" description="Gly residues" evidence="1">
    <location>
        <begin position="290"/>
        <end position="311"/>
    </location>
</feature>
<evidence type="ECO:0000256" key="1">
    <source>
        <dbReference type="SAM" id="MobiDB-lite"/>
    </source>
</evidence>
<feature type="compositionally biased region" description="Pro residues" evidence="1">
    <location>
        <begin position="213"/>
        <end position="251"/>
    </location>
</feature>
<organism evidence="2 3">
    <name type="scientific">Herbihabitans rhizosphaerae</name>
    <dbReference type="NCBI Taxonomy" id="1872711"/>
    <lineage>
        <taxon>Bacteria</taxon>
        <taxon>Bacillati</taxon>
        <taxon>Actinomycetota</taxon>
        <taxon>Actinomycetes</taxon>
        <taxon>Pseudonocardiales</taxon>
        <taxon>Pseudonocardiaceae</taxon>
        <taxon>Herbihabitans</taxon>
    </lineage>
</organism>
<keyword evidence="3" id="KW-1185">Reference proteome</keyword>
<dbReference type="EMBL" id="SGWQ01000001">
    <property type="protein sequence ID" value="RZS44612.1"/>
    <property type="molecule type" value="Genomic_DNA"/>
</dbReference>
<feature type="region of interest" description="Disordered" evidence="1">
    <location>
        <begin position="109"/>
        <end position="129"/>
    </location>
</feature>
<dbReference type="Proteomes" id="UP000294257">
    <property type="component" value="Unassembled WGS sequence"/>
</dbReference>
<evidence type="ECO:0008006" key="4">
    <source>
        <dbReference type="Google" id="ProtNLM"/>
    </source>
</evidence>
<feature type="compositionally biased region" description="Acidic residues" evidence="1">
    <location>
        <begin position="395"/>
        <end position="405"/>
    </location>
</feature>
<sequence>MREGGNPGMTGDQIYRNFNEDAFGPQELQMSSDALREYADAAAGDAALVRRWVREIDAGWQGDAASAAGSAIVPLAVEQDAAAGRAGESQNLGYGQVTGFGDSKTRVVPVPPLPDKPGDPSSWPAPEQKSFRDGVAAHNDAAQQNRLVMSGYERTSAANATFPPTAPPTPLPGGDVGITTASSGQGIGDTTPVPVRGGGSTRSSRSGSGSSVAPPPAITGTGQPPPVGGAPQPIPGPPVTRPGPGGQPVPPDSLDGRQPDGRTGISDWQPPERTPGELANRLTGEDGTRRGGGGPGTGLLPGGPGIGGTFGDSERGGGGRGGAGGVPGGRGGIAPGPGVGAHAPEHGPAGRATGAGAAGMRGGGAGAMGGMPMGGAGARGDEDKEHERPSFLVEPDPDSIFDSDEVTAPATIGVDEDEPPQR</sequence>
<name>A0A4Q7L896_9PSEU</name>
<feature type="compositionally biased region" description="Low complexity" evidence="1">
    <location>
        <begin position="201"/>
        <end position="211"/>
    </location>
</feature>
<reference evidence="2 3" key="1">
    <citation type="submission" date="2019-02" db="EMBL/GenBank/DDBJ databases">
        <title>Genomic Encyclopedia of Type Strains, Phase IV (KMG-IV): sequencing the most valuable type-strain genomes for metagenomic binning, comparative biology and taxonomic classification.</title>
        <authorList>
            <person name="Goeker M."/>
        </authorList>
    </citation>
    <scope>NUCLEOTIDE SEQUENCE [LARGE SCALE GENOMIC DNA]</scope>
    <source>
        <strain evidence="2 3">DSM 101727</strain>
    </source>
</reference>
<accession>A0A4Q7L896</accession>
<feature type="region of interest" description="Disordered" evidence="1">
    <location>
        <begin position="1"/>
        <end position="22"/>
    </location>
</feature>
<dbReference type="InterPro" id="IPR038332">
    <property type="entry name" value="PPE_sf"/>
</dbReference>
<dbReference type="AlphaFoldDB" id="A0A4Q7L896"/>
<protein>
    <recommendedName>
        <fullName evidence="4">PPE family protein</fullName>
    </recommendedName>
</protein>
<dbReference type="Gene3D" id="1.20.1260.20">
    <property type="entry name" value="PPE superfamily"/>
    <property type="match status" value="1"/>
</dbReference>
<feature type="region of interest" description="Disordered" evidence="1">
    <location>
        <begin position="158"/>
        <end position="422"/>
    </location>
</feature>
<evidence type="ECO:0000313" key="2">
    <source>
        <dbReference type="EMBL" id="RZS44612.1"/>
    </source>
</evidence>
<proteinExistence type="predicted"/>
<gene>
    <name evidence="2" type="ORF">EV193_101488</name>
</gene>
<feature type="compositionally biased region" description="Gly residues" evidence="1">
    <location>
        <begin position="356"/>
        <end position="378"/>
    </location>
</feature>